<proteinExistence type="predicted"/>
<reference evidence="2 3" key="1">
    <citation type="submission" date="2016-04" db="EMBL/GenBank/DDBJ databases">
        <title>The genome of Intoshia linei affirms orthonectids as highly simplified spiralians.</title>
        <authorList>
            <person name="Mikhailov K.V."/>
            <person name="Slusarev G.S."/>
            <person name="Nikitin M.A."/>
            <person name="Logacheva M.D."/>
            <person name="Penin A."/>
            <person name="Aleoshin V."/>
            <person name="Panchin Y.V."/>
        </authorList>
    </citation>
    <scope>NUCLEOTIDE SEQUENCE [LARGE SCALE GENOMIC DNA]</scope>
    <source>
        <strain evidence="2">Intl2013</strain>
        <tissue evidence="2">Whole animal</tissue>
    </source>
</reference>
<organism evidence="2 3">
    <name type="scientific">Intoshia linei</name>
    <dbReference type="NCBI Taxonomy" id="1819745"/>
    <lineage>
        <taxon>Eukaryota</taxon>
        <taxon>Metazoa</taxon>
        <taxon>Spiralia</taxon>
        <taxon>Lophotrochozoa</taxon>
        <taxon>Mesozoa</taxon>
        <taxon>Orthonectida</taxon>
        <taxon>Rhopaluridae</taxon>
        <taxon>Intoshia</taxon>
    </lineage>
</organism>
<evidence type="ECO:0000259" key="1">
    <source>
        <dbReference type="Pfam" id="PF25768"/>
    </source>
</evidence>
<evidence type="ECO:0000313" key="2">
    <source>
        <dbReference type="EMBL" id="OAF63854.1"/>
    </source>
</evidence>
<evidence type="ECO:0000313" key="3">
    <source>
        <dbReference type="Proteomes" id="UP000078046"/>
    </source>
</evidence>
<feature type="domain" description="IFT121-like TPR repeats" evidence="1">
    <location>
        <begin position="50"/>
        <end position="122"/>
    </location>
</feature>
<sequence length="141" mass="16412">MFIKLTKNKNIINLISHCNVMKKMYYIYAIYNKDNSNDNNQQYGLLPQVPWFYVEAFHFFALSLRQLYNGNVTEALITANSLTLYESILSKKTIYSIIAFISILAANKELFINSVNCLEQMYLKSDVDLKNLRKVIAVQHN</sequence>
<accession>A0A177ARH6</accession>
<dbReference type="AlphaFoldDB" id="A0A177ARH6"/>
<dbReference type="Proteomes" id="UP000078046">
    <property type="component" value="Unassembled WGS sequence"/>
</dbReference>
<dbReference type="EMBL" id="LWCA01002459">
    <property type="protein sequence ID" value="OAF63854.1"/>
    <property type="molecule type" value="Genomic_DNA"/>
</dbReference>
<name>A0A177ARH6_9BILA</name>
<protein>
    <recommendedName>
        <fullName evidence="1">IFT121-like TPR repeats domain-containing protein</fullName>
    </recommendedName>
</protein>
<dbReference type="OrthoDB" id="10260567at2759"/>
<dbReference type="Pfam" id="PF25768">
    <property type="entry name" value="TPR_IFT121"/>
    <property type="match status" value="1"/>
</dbReference>
<comment type="caution">
    <text evidence="2">The sequence shown here is derived from an EMBL/GenBank/DDBJ whole genome shotgun (WGS) entry which is preliminary data.</text>
</comment>
<dbReference type="InterPro" id="IPR057979">
    <property type="entry name" value="TPR_IFT121"/>
</dbReference>
<feature type="non-terminal residue" evidence="2">
    <location>
        <position position="141"/>
    </location>
</feature>
<keyword evidence="3" id="KW-1185">Reference proteome</keyword>
<gene>
    <name evidence="2" type="ORF">A3Q56_08440</name>
</gene>